<comment type="caution">
    <text evidence="1">The sequence shown here is derived from an EMBL/GenBank/DDBJ whole genome shotgun (WGS) entry which is preliminary data.</text>
</comment>
<evidence type="ECO:0000313" key="1">
    <source>
        <dbReference type="EMBL" id="KAL2742396.1"/>
    </source>
</evidence>
<accession>A0ABD2CBF7</accession>
<name>A0ABD2CBF7_VESMC</name>
<evidence type="ECO:0000313" key="2">
    <source>
        <dbReference type="Proteomes" id="UP001607303"/>
    </source>
</evidence>
<dbReference type="Proteomes" id="UP001607303">
    <property type="component" value="Unassembled WGS sequence"/>
</dbReference>
<keyword evidence="2" id="KW-1185">Reference proteome</keyword>
<organism evidence="1 2">
    <name type="scientific">Vespula maculifrons</name>
    <name type="common">Eastern yellow jacket</name>
    <name type="synonym">Wasp</name>
    <dbReference type="NCBI Taxonomy" id="7453"/>
    <lineage>
        <taxon>Eukaryota</taxon>
        <taxon>Metazoa</taxon>
        <taxon>Ecdysozoa</taxon>
        <taxon>Arthropoda</taxon>
        <taxon>Hexapoda</taxon>
        <taxon>Insecta</taxon>
        <taxon>Pterygota</taxon>
        <taxon>Neoptera</taxon>
        <taxon>Endopterygota</taxon>
        <taxon>Hymenoptera</taxon>
        <taxon>Apocrita</taxon>
        <taxon>Aculeata</taxon>
        <taxon>Vespoidea</taxon>
        <taxon>Vespidae</taxon>
        <taxon>Vespinae</taxon>
        <taxon>Vespula</taxon>
    </lineage>
</organism>
<reference evidence="1 2" key="1">
    <citation type="journal article" date="2024" name="Ann. Entomol. Soc. Am.">
        <title>Genomic analyses of the southern and eastern yellowjacket wasps (Hymenoptera: Vespidae) reveal evolutionary signatures of social life.</title>
        <authorList>
            <person name="Catto M.A."/>
            <person name="Caine P.B."/>
            <person name="Orr S.E."/>
            <person name="Hunt B.G."/>
            <person name="Goodisman M.A.D."/>
        </authorList>
    </citation>
    <scope>NUCLEOTIDE SEQUENCE [LARGE SCALE GENOMIC DNA]</scope>
    <source>
        <strain evidence="1">232</strain>
        <tissue evidence="1">Head and thorax</tissue>
    </source>
</reference>
<sequence>MQQPPRGGTWVGSTCDTSETRRLQFLSGGSHEWGSWAWASVRVSVQYRKIQLEFRTPVLIGREYG</sequence>
<gene>
    <name evidence="1" type="ORF">V1477_010025</name>
</gene>
<protein>
    <submittedName>
        <fullName evidence="1">Uncharacterized protein</fullName>
    </submittedName>
</protein>
<dbReference type="EMBL" id="JAYRBN010000058">
    <property type="protein sequence ID" value="KAL2742396.1"/>
    <property type="molecule type" value="Genomic_DNA"/>
</dbReference>
<dbReference type="AlphaFoldDB" id="A0ABD2CBF7"/>
<proteinExistence type="predicted"/>